<dbReference type="GO" id="GO:0009627">
    <property type="term" value="P:systemic acquired resistance"/>
    <property type="evidence" value="ECO:0007669"/>
    <property type="project" value="InterPro"/>
</dbReference>
<organism evidence="5 6">
    <name type="scientific">Liquidambar formosana</name>
    <name type="common">Formosan gum</name>
    <dbReference type="NCBI Taxonomy" id="63359"/>
    <lineage>
        <taxon>Eukaryota</taxon>
        <taxon>Viridiplantae</taxon>
        <taxon>Streptophyta</taxon>
        <taxon>Embryophyta</taxon>
        <taxon>Tracheophyta</taxon>
        <taxon>Spermatophyta</taxon>
        <taxon>Magnoliopsida</taxon>
        <taxon>eudicotyledons</taxon>
        <taxon>Gunneridae</taxon>
        <taxon>Pentapetalae</taxon>
        <taxon>Saxifragales</taxon>
        <taxon>Altingiaceae</taxon>
        <taxon>Liquidambar</taxon>
    </lineage>
</organism>
<evidence type="ECO:0000256" key="3">
    <source>
        <dbReference type="ARBA" id="ARBA00022729"/>
    </source>
</evidence>
<comment type="caution">
    <text evidence="5">The sequence shown here is derived from an EMBL/GenBank/DDBJ whole genome shotgun (WGS) entry which is preliminary data.</text>
</comment>
<dbReference type="SUPFAM" id="SSF50685">
    <property type="entry name" value="Barwin-like endoglucanases"/>
    <property type="match status" value="1"/>
</dbReference>
<dbReference type="Pfam" id="PF03330">
    <property type="entry name" value="DPBB_1"/>
    <property type="match status" value="1"/>
</dbReference>
<evidence type="ECO:0000256" key="1">
    <source>
        <dbReference type="ARBA" id="ARBA00004613"/>
    </source>
</evidence>
<dbReference type="CDD" id="cd22269">
    <property type="entry name" value="DPBB_EG45-like"/>
    <property type="match status" value="1"/>
</dbReference>
<evidence type="ECO:0000259" key="4">
    <source>
        <dbReference type="PROSITE" id="PS50842"/>
    </source>
</evidence>
<sequence>MRTHFHFSPLCAASACFGNEDEGVMIAAASDEFWDNGGACGKMYQVKCLSGTNQGTPFPCQGSDSVVVKIIDHCPSGCRGTIDLSQEAFASIADSNAGVINISFHQYEPYPDIYVSIFLVF</sequence>
<evidence type="ECO:0000256" key="2">
    <source>
        <dbReference type="ARBA" id="ARBA00022525"/>
    </source>
</evidence>
<accession>A0AAP0R7H3</accession>
<reference evidence="5 6" key="1">
    <citation type="journal article" date="2024" name="Plant J.">
        <title>Genome sequences and population genomics reveal climatic adaptation and genomic divergence between two closely related sweetgum species.</title>
        <authorList>
            <person name="Xu W.Q."/>
            <person name="Ren C.Q."/>
            <person name="Zhang X.Y."/>
            <person name="Comes H.P."/>
            <person name="Liu X.H."/>
            <person name="Li Y.G."/>
            <person name="Kettle C.J."/>
            <person name="Jalonen R."/>
            <person name="Gaisberger H."/>
            <person name="Ma Y.Z."/>
            <person name="Qiu Y.X."/>
        </authorList>
    </citation>
    <scope>NUCLEOTIDE SEQUENCE [LARGE SCALE GENOMIC DNA]</scope>
    <source>
        <strain evidence="5">Hangzhou</strain>
    </source>
</reference>
<evidence type="ECO:0000313" key="6">
    <source>
        <dbReference type="Proteomes" id="UP001415857"/>
    </source>
</evidence>
<dbReference type="PROSITE" id="PS50842">
    <property type="entry name" value="EXPANSIN_EG45"/>
    <property type="match status" value="1"/>
</dbReference>
<name>A0AAP0R7H3_LIQFO</name>
<keyword evidence="2" id="KW-0964">Secreted</keyword>
<dbReference type="FunFam" id="2.40.40.10:FF:000005">
    <property type="entry name" value="Barwin-related endoglucanase"/>
    <property type="match status" value="1"/>
</dbReference>
<dbReference type="Gene3D" id="2.40.40.10">
    <property type="entry name" value="RlpA-like domain"/>
    <property type="match status" value="1"/>
</dbReference>
<proteinExistence type="predicted"/>
<dbReference type="GO" id="GO:0048046">
    <property type="term" value="C:apoplast"/>
    <property type="evidence" value="ECO:0007669"/>
    <property type="project" value="InterPro"/>
</dbReference>
<evidence type="ECO:0000313" key="5">
    <source>
        <dbReference type="EMBL" id="KAK9273012.1"/>
    </source>
</evidence>
<keyword evidence="6" id="KW-1185">Reference proteome</keyword>
<gene>
    <name evidence="5" type="ORF">L1049_017819</name>
</gene>
<dbReference type="PROSITE" id="PS51257">
    <property type="entry name" value="PROKAR_LIPOPROTEIN"/>
    <property type="match status" value="1"/>
</dbReference>
<protein>
    <recommendedName>
        <fullName evidence="4">Expansin-like EG45 domain-containing protein</fullName>
    </recommendedName>
</protein>
<dbReference type="InterPro" id="IPR044206">
    <property type="entry name" value="EGC1/2"/>
</dbReference>
<dbReference type="Proteomes" id="UP001415857">
    <property type="component" value="Unassembled WGS sequence"/>
</dbReference>
<dbReference type="SMART" id="SM00837">
    <property type="entry name" value="DPBB_1"/>
    <property type="match status" value="1"/>
</dbReference>
<dbReference type="AlphaFoldDB" id="A0AAP0R7H3"/>
<dbReference type="InterPro" id="IPR036908">
    <property type="entry name" value="RlpA-like_sf"/>
</dbReference>
<comment type="subcellular location">
    <subcellularLocation>
        <location evidence="1">Secreted</location>
    </subcellularLocation>
</comment>
<feature type="domain" description="Expansin-like EG45" evidence="4">
    <location>
        <begin position="8"/>
        <end position="106"/>
    </location>
</feature>
<keyword evidence="3" id="KW-0732">Signal</keyword>
<dbReference type="InterPro" id="IPR007112">
    <property type="entry name" value="Expansin/allergen_DPBB_dom"/>
</dbReference>
<dbReference type="PANTHER" id="PTHR47295">
    <property type="entry name" value="EG45-LIKE DOMAIN CONTAINING PROTEIN 1-RELATED"/>
    <property type="match status" value="1"/>
</dbReference>
<dbReference type="EMBL" id="JBBPBK010000012">
    <property type="protein sequence ID" value="KAK9273012.1"/>
    <property type="molecule type" value="Genomic_DNA"/>
</dbReference>
<dbReference type="PANTHER" id="PTHR47295:SF4">
    <property type="entry name" value="EXPANSIN-LIKE EG45 DOMAIN-CONTAINING PROTEIN"/>
    <property type="match status" value="1"/>
</dbReference>
<dbReference type="InterPro" id="IPR009009">
    <property type="entry name" value="RlpA-like_DPBB"/>
</dbReference>